<reference evidence="1 2" key="1">
    <citation type="submission" date="2014-09" db="EMBL/GenBank/DDBJ databases">
        <authorList>
            <person name="McGinnis J.M."/>
            <person name="Wolfgang W.J."/>
        </authorList>
    </citation>
    <scope>NUCLEOTIDE SEQUENCE [LARGE SCALE GENOMIC DNA]</scope>
    <source>
        <strain evidence="1 2">HAMBI 3106</strain>
    </source>
</reference>
<dbReference type="EMBL" id="JRKS01000025">
    <property type="protein sequence ID" value="KGJ07141.1"/>
    <property type="molecule type" value="Genomic_DNA"/>
</dbReference>
<evidence type="ECO:0000313" key="2">
    <source>
        <dbReference type="Proteomes" id="UP000029917"/>
    </source>
</evidence>
<sequence>MIGFQEIDDADPALAHSPLVRGVEKTLAWIGEHGGIPLTPSKAFKRVFVHWAAAEFDWPGHTEADLFAVNKVLNEPDFAPLMVLHDLMIAMKLGRHYKGEFRLTKTGQTLIGHPGRIFGTVVPFFLFRINHASMSRFEDAPILGNWSVFLNVLNIETEDGATGAHLRRVLFGEPEKGPLPRYDEVMGQLYIQVLRPLCWAGLLQQERGHPSYRFEDAVFMKTPLWRAALRLETDSAVERKTRH</sequence>
<evidence type="ECO:0000313" key="1">
    <source>
        <dbReference type="EMBL" id="KGJ07141.1"/>
    </source>
</evidence>
<dbReference type="STRING" id="690417.IC63_09320"/>
<keyword evidence="2" id="KW-1185">Reference proteome</keyword>
<proteinExistence type="predicted"/>
<dbReference type="OrthoDB" id="7495008at2"/>
<reference evidence="1 2" key="2">
    <citation type="submission" date="2014-10" db="EMBL/GenBank/DDBJ databases">
        <title>Paracoccus sanguinis sp. nov., isolated from clinical specimens of New York State patients.</title>
        <authorList>
            <person name="Mingle L.A."/>
            <person name="Cole J.A."/>
            <person name="Lapierre P."/>
            <person name="Musser K.A."/>
        </authorList>
    </citation>
    <scope>NUCLEOTIDE SEQUENCE [LARGE SCALE GENOMIC DNA]</scope>
    <source>
        <strain evidence="1 2">HAMBI 3106</strain>
    </source>
</reference>
<dbReference type="AlphaFoldDB" id="A0A099FAB3"/>
<accession>A0A099FAB3</accession>
<dbReference type="RefSeq" id="WP_036719377.1">
    <property type="nucleotide sequence ID" value="NZ_JRKS01000025.1"/>
</dbReference>
<dbReference type="Proteomes" id="UP000029917">
    <property type="component" value="Unassembled WGS sequence"/>
</dbReference>
<gene>
    <name evidence="1" type="ORF">IC63_09320</name>
</gene>
<name>A0A099FAB3_9RHOB</name>
<comment type="caution">
    <text evidence="1">The sequence shown here is derived from an EMBL/GenBank/DDBJ whole genome shotgun (WGS) entry which is preliminary data.</text>
</comment>
<protein>
    <submittedName>
        <fullName evidence="1">Uncharacterized protein</fullName>
    </submittedName>
</protein>
<organism evidence="1 2">
    <name type="scientific">Paracoccus sphaerophysae</name>
    <dbReference type="NCBI Taxonomy" id="690417"/>
    <lineage>
        <taxon>Bacteria</taxon>
        <taxon>Pseudomonadati</taxon>
        <taxon>Pseudomonadota</taxon>
        <taxon>Alphaproteobacteria</taxon>
        <taxon>Rhodobacterales</taxon>
        <taxon>Paracoccaceae</taxon>
        <taxon>Paracoccus</taxon>
    </lineage>
</organism>